<dbReference type="AlphaFoldDB" id="A0A3N4K467"/>
<feature type="compositionally biased region" description="Polar residues" evidence="1">
    <location>
        <begin position="13"/>
        <end position="35"/>
    </location>
</feature>
<evidence type="ECO:0000313" key="2">
    <source>
        <dbReference type="EMBL" id="RPB05357.1"/>
    </source>
</evidence>
<evidence type="ECO:0000313" key="3">
    <source>
        <dbReference type="Proteomes" id="UP000276215"/>
    </source>
</evidence>
<feature type="compositionally biased region" description="Pro residues" evidence="1">
    <location>
        <begin position="42"/>
        <end position="51"/>
    </location>
</feature>
<feature type="region of interest" description="Disordered" evidence="1">
    <location>
        <begin position="90"/>
        <end position="121"/>
    </location>
</feature>
<organism evidence="2 3">
    <name type="scientific">Choiromyces venosus 120613-1</name>
    <dbReference type="NCBI Taxonomy" id="1336337"/>
    <lineage>
        <taxon>Eukaryota</taxon>
        <taxon>Fungi</taxon>
        <taxon>Dikarya</taxon>
        <taxon>Ascomycota</taxon>
        <taxon>Pezizomycotina</taxon>
        <taxon>Pezizomycetes</taxon>
        <taxon>Pezizales</taxon>
        <taxon>Tuberaceae</taxon>
        <taxon>Choiromyces</taxon>
    </lineage>
</organism>
<evidence type="ECO:0000256" key="1">
    <source>
        <dbReference type="SAM" id="MobiDB-lite"/>
    </source>
</evidence>
<feature type="compositionally biased region" description="Low complexity" evidence="1">
    <location>
        <begin position="52"/>
        <end position="67"/>
    </location>
</feature>
<dbReference type="Proteomes" id="UP000276215">
    <property type="component" value="Unassembled WGS sequence"/>
</dbReference>
<reference evidence="2 3" key="1">
    <citation type="journal article" date="2018" name="Nat. Ecol. Evol.">
        <title>Pezizomycetes genomes reveal the molecular basis of ectomycorrhizal truffle lifestyle.</title>
        <authorList>
            <person name="Murat C."/>
            <person name="Payen T."/>
            <person name="Noel B."/>
            <person name="Kuo A."/>
            <person name="Morin E."/>
            <person name="Chen J."/>
            <person name="Kohler A."/>
            <person name="Krizsan K."/>
            <person name="Balestrini R."/>
            <person name="Da Silva C."/>
            <person name="Montanini B."/>
            <person name="Hainaut M."/>
            <person name="Levati E."/>
            <person name="Barry K.W."/>
            <person name="Belfiori B."/>
            <person name="Cichocki N."/>
            <person name="Clum A."/>
            <person name="Dockter R.B."/>
            <person name="Fauchery L."/>
            <person name="Guy J."/>
            <person name="Iotti M."/>
            <person name="Le Tacon F."/>
            <person name="Lindquist E.A."/>
            <person name="Lipzen A."/>
            <person name="Malagnac F."/>
            <person name="Mello A."/>
            <person name="Molinier V."/>
            <person name="Miyauchi S."/>
            <person name="Poulain J."/>
            <person name="Riccioni C."/>
            <person name="Rubini A."/>
            <person name="Sitrit Y."/>
            <person name="Splivallo R."/>
            <person name="Traeger S."/>
            <person name="Wang M."/>
            <person name="Zifcakova L."/>
            <person name="Wipf D."/>
            <person name="Zambonelli A."/>
            <person name="Paolocci F."/>
            <person name="Nowrousian M."/>
            <person name="Ottonello S."/>
            <person name="Baldrian P."/>
            <person name="Spatafora J.W."/>
            <person name="Henrissat B."/>
            <person name="Nagy L.G."/>
            <person name="Aury J.M."/>
            <person name="Wincker P."/>
            <person name="Grigoriev I.V."/>
            <person name="Bonfante P."/>
            <person name="Martin F.M."/>
        </authorList>
    </citation>
    <scope>NUCLEOTIDE SEQUENCE [LARGE SCALE GENOMIC DNA]</scope>
    <source>
        <strain evidence="2 3">120613-1</strain>
    </source>
</reference>
<proteinExistence type="predicted"/>
<gene>
    <name evidence="2" type="ORF">L873DRAFT_1839910</name>
</gene>
<accession>A0A3N4K467</accession>
<sequence length="121" mass="13373">MRYSPQPRAPVKRSTSWPPATTTNINGPPAISQTPQHKRNPPQQPTTPRPYPQVRSSSSGAPPHSAGTRAHRPVFDAADRFFKAVGLSDDTERNIQLRQQDNASGSPLLCRPENSRRQSPK</sequence>
<feature type="region of interest" description="Disordered" evidence="1">
    <location>
        <begin position="1"/>
        <end position="73"/>
    </location>
</feature>
<keyword evidence="3" id="KW-1185">Reference proteome</keyword>
<feature type="compositionally biased region" description="Polar residues" evidence="1">
    <location>
        <begin position="96"/>
        <end position="105"/>
    </location>
</feature>
<dbReference type="EMBL" id="ML120353">
    <property type="protein sequence ID" value="RPB05357.1"/>
    <property type="molecule type" value="Genomic_DNA"/>
</dbReference>
<name>A0A3N4K467_9PEZI</name>
<protein>
    <submittedName>
        <fullName evidence="2">Uncharacterized protein</fullName>
    </submittedName>
</protein>